<dbReference type="OrthoDB" id="195446at2759"/>
<dbReference type="AlphaFoldDB" id="A0A6A5W0H4"/>
<dbReference type="Gene3D" id="3.40.50.300">
    <property type="entry name" value="P-loop containing nucleotide triphosphate hydrolases"/>
    <property type="match status" value="1"/>
</dbReference>
<dbReference type="PANTHER" id="PTHR10039">
    <property type="entry name" value="AMELOGENIN"/>
    <property type="match status" value="1"/>
</dbReference>
<sequence length="595" mass="67257">MERLKSLVSIALEMDHRKLSDAIKDDTTSIRASAIAIEAGINTLHTAVRDAQSLQHYQAILEWLSPTDFPAQQHDIISRRQEGTAQWFLDSAEFKEWLQGSNKTLFCPGIPGAGKTMMAAITIEHLCRTAQPEVGLAYLFCNYNSQVNQSVHGLLSALLKQLVQSRMDLIALVKHLYDHHWKQKSRPSLDEIFTALSTICSYYVGVYFVVDALDECSDQDGTRSRLVEKLHDLQAKTNVRLLFTSRFIPDVTEKFRSDPVLEVRASEEDVKRFVAGQIPRLPKCIRCDRELALTVQSKIVEAVDGMFLLARLHVDSLQDKRIKPKVLSTLEKLTKGAAALDEAYRGAIKRIEEQLAEDRSLARRTIAWVSYAQRPLTSQELCHALAIEPGDIELYSDNAYDVEDIISVCAGLVTIDEESNVIRLVHYTTQEYFERIRSDWNPDAQEEIATTCLTYLAFDTFRSGSCPSDEKFEERIRENVLLDYAGRHWAEHVRPVEATISKLALAFLQNPVLVSCCTQLISVGRYKYRGYSQRFPQATTGLHLSARLGLVLLSRLIFTADCEDFPIDVDSKDKYGRTPLSWAAENGHEAVVKLL</sequence>
<feature type="domain" description="GPI inositol-deacylase winged helix" evidence="3">
    <location>
        <begin position="355"/>
        <end position="433"/>
    </location>
</feature>
<evidence type="ECO:0000256" key="1">
    <source>
        <dbReference type="ARBA" id="ARBA00022737"/>
    </source>
</evidence>
<dbReference type="InterPro" id="IPR002110">
    <property type="entry name" value="Ankyrin_rpt"/>
</dbReference>
<keyword evidence="1" id="KW-0677">Repeat</keyword>
<feature type="repeat" description="ANK" evidence="2">
    <location>
        <begin position="575"/>
        <end position="595"/>
    </location>
</feature>
<keyword evidence="6" id="KW-1185">Reference proteome</keyword>
<feature type="non-terminal residue" evidence="5">
    <location>
        <position position="595"/>
    </location>
</feature>
<dbReference type="EMBL" id="ML977661">
    <property type="protein sequence ID" value="KAF1994409.1"/>
    <property type="molecule type" value="Genomic_DNA"/>
</dbReference>
<name>A0A6A5W0H4_9PLEO</name>
<evidence type="ECO:0000313" key="5">
    <source>
        <dbReference type="EMBL" id="KAF1994409.1"/>
    </source>
</evidence>
<dbReference type="SUPFAM" id="SSF48403">
    <property type="entry name" value="Ankyrin repeat"/>
    <property type="match status" value="1"/>
</dbReference>
<dbReference type="PANTHER" id="PTHR10039:SF15">
    <property type="entry name" value="NACHT DOMAIN-CONTAINING PROTEIN"/>
    <property type="match status" value="1"/>
</dbReference>
<dbReference type="InterPro" id="IPR054471">
    <property type="entry name" value="GPIID_WHD"/>
</dbReference>
<dbReference type="InterPro" id="IPR036770">
    <property type="entry name" value="Ankyrin_rpt-contain_sf"/>
</dbReference>
<organism evidence="5 6">
    <name type="scientific">Amniculicola lignicola CBS 123094</name>
    <dbReference type="NCBI Taxonomy" id="1392246"/>
    <lineage>
        <taxon>Eukaryota</taxon>
        <taxon>Fungi</taxon>
        <taxon>Dikarya</taxon>
        <taxon>Ascomycota</taxon>
        <taxon>Pezizomycotina</taxon>
        <taxon>Dothideomycetes</taxon>
        <taxon>Pleosporomycetidae</taxon>
        <taxon>Pleosporales</taxon>
        <taxon>Amniculicolaceae</taxon>
        <taxon>Amniculicola</taxon>
    </lineage>
</organism>
<dbReference type="Pfam" id="PF22939">
    <property type="entry name" value="WHD_GPIID"/>
    <property type="match status" value="1"/>
</dbReference>
<dbReference type="SUPFAM" id="SSF52540">
    <property type="entry name" value="P-loop containing nucleoside triphosphate hydrolases"/>
    <property type="match status" value="1"/>
</dbReference>
<evidence type="ECO:0000259" key="3">
    <source>
        <dbReference type="Pfam" id="PF22939"/>
    </source>
</evidence>
<dbReference type="PROSITE" id="PS50297">
    <property type="entry name" value="ANK_REP_REGION"/>
    <property type="match status" value="1"/>
</dbReference>
<feature type="domain" description="Nephrocystin 3-like N-terminal" evidence="4">
    <location>
        <begin position="83"/>
        <end position="246"/>
    </location>
</feature>
<evidence type="ECO:0000259" key="4">
    <source>
        <dbReference type="Pfam" id="PF24883"/>
    </source>
</evidence>
<dbReference type="InterPro" id="IPR027417">
    <property type="entry name" value="P-loop_NTPase"/>
</dbReference>
<accession>A0A6A5W0H4</accession>
<keyword evidence="2" id="KW-0040">ANK repeat</keyword>
<dbReference type="Pfam" id="PF24883">
    <property type="entry name" value="NPHP3_N"/>
    <property type="match status" value="1"/>
</dbReference>
<gene>
    <name evidence="5" type="ORF">P154DRAFT_527092</name>
</gene>
<evidence type="ECO:0000313" key="6">
    <source>
        <dbReference type="Proteomes" id="UP000799779"/>
    </source>
</evidence>
<protein>
    <submittedName>
        <fullName evidence="5">Uncharacterized protein</fullName>
    </submittedName>
</protein>
<dbReference type="PROSITE" id="PS50088">
    <property type="entry name" value="ANK_REPEAT"/>
    <property type="match status" value="1"/>
</dbReference>
<dbReference type="Proteomes" id="UP000799779">
    <property type="component" value="Unassembled WGS sequence"/>
</dbReference>
<evidence type="ECO:0000256" key="2">
    <source>
        <dbReference type="PROSITE-ProRule" id="PRU00023"/>
    </source>
</evidence>
<dbReference type="InterPro" id="IPR056884">
    <property type="entry name" value="NPHP3-like_N"/>
</dbReference>
<dbReference type="Gene3D" id="1.25.40.20">
    <property type="entry name" value="Ankyrin repeat-containing domain"/>
    <property type="match status" value="1"/>
</dbReference>
<proteinExistence type="predicted"/>
<reference evidence="5" key="1">
    <citation type="journal article" date="2020" name="Stud. Mycol.">
        <title>101 Dothideomycetes genomes: a test case for predicting lifestyles and emergence of pathogens.</title>
        <authorList>
            <person name="Haridas S."/>
            <person name="Albert R."/>
            <person name="Binder M."/>
            <person name="Bloem J."/>
            <person name="Labutti K."/>
            <person name="Salamov A."/>
            <person name="Andreopoulos B."/>
            <person name="Baker S."/>
            <person name="Barry K."/>
            <person name="Bills G."/>
            <person name="Bluhm B."/>
            <person name="Cannon C."/>
            <person name="Castanera R."/>
            <person name="Culley D."/>
            <person name="Daum C."/>
            <person name="Ezra D."/>
            <person name="Gonzalez J."/>
            <person name="Henrissat B."/>
            <person name="Kuo A."/>
            <person name="Liang C."/>
            <person name="Lipzen A."/>
            <person name="Lutzoni F."/>
            <person name="Magnuson J."/>
            <person name="Mondo S."/>
            <person name="Nolan M."/>
            <person name="Ohm R."/>
            <person name="Pangilinan J."/>
            <person name="Park H.-J."/>
            <person name="Ramirez L."/>
            <person name="Alfaro M."/>
            <person name="Sun H."/>
            <person name="Tritt A."/>
            <person name="Yoshinaga Y."/>
            <person name="Zwiers L.-H."/>
            <person name="Turgeon B."/>
            <person name="Goodwin S."/>
            <person name="Spatafora J."/>
            <person name="Crous P."/>
            <person name="Grigoriev I."/>
        </authorList>
    </citation>
    <scope>NUCLEOTIDE SEQUENCE</scope>
    <source>
        <strain evidence="5">CBS 123094</strain>
    </source>
</reference>